<keyword evidence="1" id="KW-0812">Transmembrane</keyword>
<reference evidence="4" key="2">
    <citation type="submission" date="2013-10" db="EMBL/GenBank/DDBJ databases">
        <authorList>
            <person name="Aslett M."/>
        </authorList>
    </citation>
    <scope>NUCLEOTIDE SEQUENCE [LARGE SCALE GENOMIC DNA]</scope>
    <source>
        <strain evidence="4">Houghton</strain>
    </source>
</reference>
<evidence type="ECO:0000313" key="5">
    <source>
        <dbReference type="Proteomes" id="UP000030754"/>
    </source>
</evidence>
<sequence>MGPLTRVLCLVATAVVCLECSRQPAHMVAAAPGAAVAGSPSAAAPVSESNVQVLTDATFEQETQAVTGSTSGDWFVKFYAPWCVHCRKLAPVWEELATKLKGQINVAHLDATTNQQTARRFGIRGFPTLLFFKDGQMYNYSGARTVDDLYTFATGGWKQTTGKPIPPVVSWFDLTKDEILVAFQQLRDVFIQFPAPLLLLFAMGCLMGCVLTCLCVALCMGTKGREKKVVVSKKKD</sequence>
<dbReference type="EMBL" id="HG722761">
    <property type="protein sequence ID" value="CDJ63262.1"/>
    <property type="molecule type" value="Genomic_DNA"/>
</dbReference>
<dbReference type="Pfam" id="PF00085">
    <property type="entry name" value="Thioredoxin"/>
    <property type="match status" value="1"/>
</dbReference>
<dbReference type="GeneID" id="25473944"/>
<dbReference type="GO" id="GO:0005788">
    <property type="term" value="C:endoplasmic reticulum lumen"/>
    <property type="evidence" value="ECO:0007669"/>
    <property type="project" value="TreeGrafter"/>
</dbReference>
<organism evidence="4 5">
    <name type="scientific">Eimeria necatrix</name>
    <dbReference type="NCBI Taxonomy" id="51315"/>
    <lineage>
        <taxon>Eukaryota</taxon>
        <taxon>Sar</taxon>
        <taxon>Alveolata</taxon>
        <taxon>Apicomplexa</taxon>
        <taxon>Conoidasida</taxon>
        <taxon>Coccidia</taxon>
        <taxon>Eucoccidiorida</taxon>
        <taxon>Eimeriorina</taxon>
        <taxon>Eimeriidae</taxon>
        <taxon>Eimeria</taxon>
    </lineage>
</organism>
<evidence type="ECO:0000256" key="1">
    <source>
        <dbReference type="SAM" id="Phobius"/>
    </source>
</evidence>
<dbReference type="PANTHER" id="PTHR45815:SF3">
    <property type="entry name" value="PROTEIN DISULFIDE-ISOMERASE A6"/>
    <property type="match status" value="1"/>
</dbReference>
<dbReference type="RefSeq" id="XP_013440624.1">
    <property type="nucleotide sequence ID" value="XM_013585170.1"/>
</dbReference>
<gene>
    <name evidence="4" type="ORF">ENH_00037820</name>
</gene>
<reference evidence="4" key="1">
    <citation type="submission" date="2013-10" db="EMBL/GenBank/DDBJ databases">
        <title>Genomic analysis of the causative agents of coccidiosis in chickens.</title>
        <authorList>
            <person name="Reid A.J."/>
            <person name="Blake D."/>
            <person name="Billington K."/>
            <person name="Browne H."/>
            <person name="Dunn M."/>
            <person name="Hung S."/>
            <person name="Kawahara F."/>
            <person name="Miranda-Saavedra D."/>
            <person name="Mourier T."/>
            <person name="Nagra H."/>
            <person name="Otto T.D."/>
            <person name="Rawlings N."/>
            <person name="Sanchez A."/>
            <person name="Sanders M."/>
            <person name="Subramaniam C."/>
            <person name="Tay Y."/>
            <person name="Dear P."/>
            <person name="Doerig C."/>
            <person name="Gruber A."/>
            <person name="Parkinson J."/>
            <person name="Shirley M."/>
            <person name="Wan K.L."/>
            <person name="Berriman M."/>
            <person name="Tomley F."/>
            <person name="Pain A."/>
        </authorList>
    </citation>
    <scope>NUCLEOTIDE SEQUENCE [LARGE SCALE GENOMIC DNA]</scope>
    <source>
        <strain evidence="4">Houghton</strain>
    </source>
</reference>
<feature type="domain" description="Thioredoxin" evidence="3">
    <location>
        <begin position="33"/>
        <end position="158"/>
    </location>
</feature>
<evidence type="ECO:0000259" key="3">
    <source>
        <dbReference type="PROSITE" id="PS51352"/>
    </source>
</evidence>
<dbReference type="InterPro" id="IPR017937">
    <property type="entry name" value="Thioredoxin_CS"/>
</dbReference>
<dbReference type="AlphaFoldDB" id="U6MG83"/>
<dbReference type="CDD" id="cd02961">
    <property type="entry name" value="PDI_a_family"/>
    <property type="match status" value="1"/>
</dbReference>
<feature type="signal peptide" evidence="2">
    <location>
        <begin position="1"/>
        <end position="17"/>
    </location>
</feature>
<dbReference type="SUPFAM" id="SSF52833">
    <property type="entry name" value="Thioredoxin-like"/>
    <property type="match status" value="1"/>
</dbReference>
<protein>
    <submittedName>
        <fullName evidence="4">Thioredoxin, putative</fullName>
    </submittedName>
</protein>
<dbReference type="PROSITE" id="PS00194">
    <property type="entry name" value="THIOREDOXIN_1"/>
    <property type="match status" value="1"/>
</dbReference>
<dbReference type="InterPro" id="IPR013766">
    <property type="entry name" value="Thioredoxin_domain"/>
</dbReference>
<dbReference type="InterPro" id="IPR036249">
    <property type="entry name" value="Thioredoxin-like_sf"/>
</dbReference>
<dbReference type="PANTHER" id="PTHR45815">
    <property type="entry name" value="PROTEIN DISULFIDE-ISOMERASE A6"/>
    <property type="match status" value="1"/>
</dbReference>
<feature type="chain" id="PRO_5004676204" evidence="2">
    <location>
        <begin position="18"/>
        <end position="236"/>
    </location>
</feature>
<dbReference type="Gene3D" id="3.40.30.10">
    <property type="entry name" value="Glutaredoxin"/>
    <property type="match status" value="1"/>
</dbReference>
<keyword evidence="5" id="KW-1185">Reference proteome</keyword>
<evidence type="ECO:0000256" key="2">
    <source>
        <dbReference type="SAM" id="SignalP"/>
    </source>
</evidence>
<keyword evidence="2" id="KW-0732">Signal</keyword>
<keyword evidence="1" id="KW-1133">Transmembrane helix</keyword>
<dbReference type="Proteomes" id="UP000030754">
    <property type="component" value="Unassembled WGS sequence"/>
</dbReference>
<feature type="transmembrane region" description="Helical" evidence="1">
    <location>
        <begin position="197"/>
        <end position="219"/>
    </location>
</feature>
<dbReference type="VEuPathDB" id="ToxoDB:ENH_00037820"/>
<dbReference type="PRINTS" id="PR00421">
    <property type="entry name" value="THIOREDOXIN"/>
</dbReference>
<evidence type="ECO:0000313" key="4">
    <source>
        <dbReference type="EMBL" id="CDJ63262.1"/>
    </source>
</evidence>
<proteinExistence type="predicted"/>
<dbReference type="GO" id="GO:0015035">
    <property type="term" value="F:protein-disulfide reductase activity"/>
    <property type="evidence" value="ECO:0007669"/>
    <property type="project" value="TreeGrafter"/>
</dbReference>
<dbReference type="PROSITE" id="PS51352">
    <property type="entry name" value="THIOREDOXIN_2"/>
    <property type="match status" value="1"/>
</dbReference>
<dbReference type="OrthoDB" id="72053at2759"/>
<dbReference type="GO" id="GO:0034976">
    <property type="term" value="P:response to endoplasmic reticulum stress"/>
    <property type="evidence" value="ECO:0007669"/>
    <property type="project" value="TreeGrafter"/>
</dbReference>
<keyword evidence="1" id="KW-0472">Membrane</keyword>
<name>U6MG83_9EIME</name>
<accession>U6MG83</accession>